<evidence type="ECO:0008006" key="3">
    <source>
        <dbReference type="Google" id="ProtNLM"/>
    </source>
</evidence>
<organism evidence="2">
    <name type="scientific">Streptomyces haneummycinicus</name>
    <dbReference type="NCBI Taxonomy" id="3074435"/>
    <lineage>
        <taxon>Bacteria</taxon>
        <taxon>Bacillati</taxon>
        <taxon>Actinomycetota</taxon>
        <taxon>Actinomycetes</taxon>
        <taxon>Kitasatosporales</taxon>
        <taxon>Streptomycetaceae</taxon>
        <taxon>Streptomyces</taxon>
    </lineage>
</organism>
<reference evidence="2" key="1">
    <citation type="submission" date="2024-06" db="EMBL/GenBank/DDBJ databases">
        <authorList>
            <consortium name="consrtm"/>
            <person name="Uemura M."/>
            <person name="Terahara T."/>
        </authorList>
    </citation>
    <scope>NUCLEOTIDE SEQUENCE</scope>
    <source>
        <strain evidence="2">KM77-8</strain>
    </source>
</reference>
<feature type="compositionally biased region" description="Low complexity" evidence="1">
    <location>
        <begin position="149"/>
        <end position="158"/>
    </location>
</feature>
<protein>
    <recommendedName>
        <fullName evidence="3">Secreted protein</fullName>
    </recommendedName>
</protein>
<dbReference type="EMBL" id="AP035768">
    <property type="protein sequence ID" value="BFO17461.1"/>
    <property type="molecule type" value="Genomic_DNA"/>
</dbReference>
<evidence type="ECO:0000256" key="1">
    <source>
        <dbReference type="SAM" id="MobiDB-lite"/>
    </source>
</evidence>
<gene>
    <name evidence="2" type="ORF">SHKM778_38490</name>
</gene>
<reference evidence="2" key="2">
    <citation type="submission" date="2024-07" db="EMBL/GenBank/DDBJ databases">
        <title>Streptomyces haneummycinica sp. nov., a new antibiotic-producing actinobacterium isolated from marine sediment.</title>
        <authorList>
            <person name="Uemura M."/>
            <person name="Hamada M."/>
            <person name="Hirano S."/>
            <person name="Kobayashi K."/>
            <person name="Ohshiro T."/>
            <person name="Kobayashi T."/>
            <person name="Terahara T."/>
        </authorList>
    </citation>
    <scope>NUCLEOTIDE SEQUENCE</scope>
    <source>
        <strain evidence="2">KM77-8</strain>
    </source>
</reference>
<accession>A0AAT9HJB8</accession>
<dbReference type="AlphaFoldDB" id="A0AAT9HJB8"/>
<feature type="region of interest" description="Disordered" evidence="1">
    <location>
        <begin position="133"/>
        <end position="189"/>
    </location>
</feature>
<sequence>MCPAAVLGVVLAGPSVEHGLVIGNHQHGGNLLRMLDGDVVVAGRVAARPGRLGRVDRLASQGHTLVVDGADVHRRTRSPVISVEAEAEVNLVPVGRHLRMGLESPADHLGCDTDEPPRLVLDLHPDIGLPRSAVVSEQTQEVQPDRANPTRPTRTPTPIRGADTQVTSSQGGVDQSTPAPGGHGCVGRD</sequence>
<evidence type="ECO:0000313" key="2">
    <source>
        <dbReference type="EMBL" id="BFO17461.1"/>
    </source>
</evidence>
<proteinExistence type="predicted"/>
<feature type="compositionally biased region" description="Polar residues" evidence="1">
    <location>
        <begin position="164"/>
        <end position="178"/>
    </location>
</feature>
<name>A0AAT9HJB8_9ACTN</name>